<evidence type="ECO:0008006" key="5">
    <source>
        <dbReference type="Google" id="ProtNLM"/>
    </source>
</evidence>
<feature type="chain" id="PRO_5002641584" description="DUF4412 domain-containing protein" evidence="2">
    <location>
        <begin position="22"/>
        <end position="237"/>
    </location>
</feature>
<accession>A1ZQQ1</accession>
<comment type="caution">
    <text evidence="3">The sequence shown here is derived from an EMBL/GenBank/DDBJ whole genome shotgun (WGS) entry which is preliminary data.</text>
</comment>
<gene>
    <name evidence="3" type="ORF">M23134_06516</name>
</gene>
<keyword evidence="4" id="KW-1185">Reference proteome</keyword>
<keyword evidence="2" id="KW-0732">Signal</keyword>
<feature type="signal peptide" evidence="2">
    <location>
        <begin position="1"/>
        <end position="21"/>
    </location>
</feature>
<dbReference type="EMBL" id="AAWS01000025">
    <property type="protein sequence ID" value="EAY27206.1"/>
    <property type="molecule type" value="Genomic_DNA"/>
</dbReference>
<feature type="region of interest" description="Disordered" evidence="1">
    <location>
        <begin position="215"/>
        <end position="237"/>
    </location>
</feature>
<protein>
    <recommendedName>
        <fullName evidence="5">DUF4412 domain-containing protein</fullName>
    </recommendedName>
</protein>
<feature type="compositionally biased region" description="Basic residues" evidence="1">
    <location>
        <begin position="228"/>
        <end position="237"/>
    </location>
</feature>
<evidence type="ECO:0000256" key="1">
    <source>
        <dbReference type="SAM" id="MobiDB-lite"/>
    </source>
</evidence>
<dbReference type="AlphaFoldDB" id="A1ZQQ1"/>
<evidence type="ECO:0000256" key="2">
    <source>
        <dbReference type="SAM" id="SignalP"/>
    </source>
</evidence>
<name>A1ZQQ1_MICM2</name>
<proteinExistence type="predicted"/>
<reference evidence="3 4" key="1">
    <citation type="submission" date="2007-01" db="EMBL/GenBank/DDBJ databases">
        <authorList>
            <person name="Haygood M."/>
            <person name="Podell S."/>
            <person name="Anderson C."/>
            <person name="Hopkinson B."/>
            <person name="Roe K."/>
            <person name="Barbeau K."/>
            <person name="Gaasterland T."/>
            <person name="Ferriera S."/>
            <person name="Johnson J."/>
            <person name="Kravitz S."/>
            <person name="Beeson K."/>
            <person name="Sutton G."/>
            <person name="Rogers Y.-H."/>
            <person name="Friedman R."/>
            <person name="Frazier M."/>
            <person name="Venter J.C."/>
        </authorList>
    </citation>
    <scope>NUCLEOTIDE SEQUENCE [LARGE SCALE GENOMIC DNA]</scope>
    <source>
        <strain evidence="3 4">ATCC 23134</strain>
    </source>
</reference>
<evidence type="ECO:0000313" key="3">
    <source>
        <dbReference type="EMBL" id="EAY27206.1"/>
    </source>
</evidence>
<evidence type="ECO:0000313" key="4">
    <source>
        <dbReference type="Proteomes" id="UP000004095"/>
    </source>
</evidence>
<sequence length="237" mass="26831">MKKNIFITIIGLALCVAQLHAQQIFKGKITYKTTFSGDEKLIEQAKLFLGTTTEVVSDGKKFRYYIDGGMRNSEFIFEAGKNVFYSIDTKKETITKNSLRAKSTRDRKVTAKKTGKVKIIAGIKTHHIELYSGDKKQVEVWLSDEYYWNLKDHPYKVKGMLLEGSFKDLKNQVILALVLLHPSGKAAIEMTAQEVDTNVPKDAFKLPKGFKVTDKTKSKSQETEKKVEKKKTVKGGE</sequence>
<feature type="compositionally biased region" description="Basic and acidic residues" evidence="1">
    <location>
        <begin position="215"/>
        <end position="227"/>
    </location>
</feature>
<dbReference type="RefSeq" id="WP_002699862.1">
    <property type="nucleotide sequence ID" value="NZ_AAWS01000025.1"/>
</dbReference>
<organism evidence="3 4">
    <name type="scientific">Microscilla marina ATCC 23134</name>
    <dbReference type="NCBI Taxonomy" id="313606"/>
    <lineage>
        <taxon>Bacteria</taxon>
        <taxon>Pseudomonadati</taxon>
        <taxon>Bacteroidota</taxon>
        <taxon>Cytophagia</taxon>
        <taxon>Cytophagales</taxon>
        <taxon>Microscillaceae</taxon>
        <taxon>Microscilla</taxon>
    </lineage>
</organism>
<dbReference type="Proteomes" id="UP000004095">
    <property type="component" value="Unassembled WGS sequence"/>
</dbReference>